<gene>
    <name evidence="1" type="ORF">AMQ22_00572</name>
</gene>
<comment type="caution">
    <text evidence="1">The sequence shown here is derived from an EMBL/GenBank/DDBJ whole genome shotgun (WGS) entry which is preliminary data.</text>
</comment>
<evidence type="ECO:0000313" key="2">
    <source>
        <dbReference type="Proteomes" id="UP000075398"/>
    </source>
</evidence>
<accession>A0A150J6G3</accession>
<dbReference type="Proteomes" id="UP000075398">
    <property type="component" value="Unassembled WGS sequence"/>
</dbReference>
<proteinExistence type="predicted"/>
<dbReference type="AlphaFoldDB" id="A0A150J6G3"/>
<protein>
    <submittedName>
        <fullName evidence="1">Uncharacterized protein</fullName>
    </submittedName>
</protein>
<reference evidence="1 2" key="1">
    <citation type="journal article" date="2016" name="ISME J.">
        <title>Chasing the elusive Euryarchaeota class WSA2: genomes reveal a uniquely fastidious methyl-reducing methanogen.</title>
        <authorList>
            <person name="Nobu M.K."/>
            <person name="Narihiro T."/>
            <person name="Kuroda K."/>
            <person name="Mei R."/>
            <person name="Liu W.T."/>
        </authorList>
    </citation>
    <scope>NUCLEOTIDE SEQUENCE [LARGE SCALE GENOMIC DNA]</scope>
    <source>
        <strain evidence="1">U1lsi0528_Bin055</strain>
    </source>
</reference>
<organism evidence="1 2">
    <name type="scientific">Candidatus Methanofastidiosum methylothiophilum</name>
    <dbReference type="NCBI Taxonomy" id="1705564"/>
    <lineage>
        <taxon>Archaea</taxon>
        <taxon>Methanobacteriati</taxon>
        <taxon>Methanobacteriota</taxon>
        <taxon>Stenosarchaea group</taxon>
        <taxon>Candidatus Methanofastidiosia</taxon>
        <taxon>Candidatus Methanofastidiosales</taxon>
        <taxon>Candidatus Methanofastidiosaceae</taxon>
        <taxon>Candidatus Methanofastidiosum</taxon>
    </lineage>
</organism>
<sequence>MNSYEINEMMLSIHKDLEETIRVLKENYNVEHPFPPQIKIIIYDGHWMGEIFPSLVKFPFGETIITHGFSAKDLEELLDKMKTYSSKQLENTKNGMIDSIPLS</sequence>
<dbReference type="EMBL" id="LNGC01000016">
    <property type="protein sequence ID" value="KYC52781.1"/>
    <property type="molecule type" value="Genomic_DNA"/>
</dbReference>
<evidence type="ECO:0000313" key="1">
    <source>
        <dbReference type="EMBL" id="KYC52781.1"/>
    </source>
</evidence>
<name>A0A150J6G3_9EURY</name>